<dbReference type="EMBL" id="JABFAC010000003">
    <property type="protein sequence ID" value="MBA0609557.1"/>
    <property type="molecule type" value="Genomic_DNA"/>
</dbReference>
<evidence type="ECO:0000313" key="2">
    <source>
        <dbReference type="Proteomes" id="UP000593561"/>
    </source>
</evidence>
<comment type="caution">
    <text evidence="1">The sequence shown here is derived from an EMBL/GenBank/DDBJ whole genome shotgun (WGS) entry which is preliminary data.</text>
</comment>
<evidence type="ECO:0000313" key="1">
    <source>
        <dbReference type="EMBL" id="MBA0609557.1"/>
    </source>
</evidence>
<accession>A0A7J8R6R8</accession>
<sequence length="185" mass="21144">GFAACLSKKSISLSILKGSTTNVGIVSLVPPLKLEAPKGKAPLHEIDLQHPHSETGIHVVKIYGPKVMFNRGPAVVFNVFDWKWERIDHALVQKLTNRNNISLCIGCLQHIWFSVKHEEMKEKDKFQPGIDVTATIGFLTSFEDIYRLWVIVSRFLDANYLEKEKWRYKANNNNNKQLKLSPRTC</sequence>
<dbReference type="AlphaFoldDB" id="A0A7J8R6R8"/>
<proteinExistence type="predicted"/>
<protein>
    <submittedName>
        <fullName evidence="1">Uncharacterized protein</fullName>
    </submittedName>
</protein>
<keyword evidence="2" id="KW-1185">Reference proteome</keyword>
<feature type="non-terminal residue" evidence="1">
    <location>
        <position position="185"/>
    </location>
</feature>
<name>A0A7J8R6R8_GOSDV</name>
<dbReference type="Proteomes" id="UP000593561">
    <property type="component" value="Unassembled WGS sequence"/>
</dbReference>
<reference evidence="1 2" key="1">
    <citation type="journal article" date="2019" name="Genome Biol. Evol.">
        <title>Insights into the evolution of the New World diploid cottons (Gossypium, subgenus Houzingenia) based on genome sequencing.</title>
        <authorList>
            <person name="Grover C.E."/>
            <person name="Arick M.A. 2nd"/>
            <person name="Thrash A."/>
            <person name="Conover J.L."/>
            <person name="Sanders W.S."/>
            <person name="Peterson D.G."/>
            <person name="Frelichowski J.E."/>
            <person name="Scheffler J.A."/>
            <person name="Scheffler B.E."/>
            <person name="Wendel J.F."/>
        </authorList>
    </citation>
    <scope>NUCLEOTIDE SEQUENCE [LARGE SCALE GENOMIC DNA]</scope>
    <source>
        <strain evidence="1">27</strain>
        <tissue evidence="1">Leaf</tissue>
    </source>
</reference>
<gene>
    <name evidence="1" type="ORF">Godav_021594</name>
</gene>
<organism evidence="1 2">
    <name type="scientific">Gossypium davidsonii</name>
    <name type="common">Davidson's cotton</name>
    <name type="synonym">Gossypium klotzschianum subsp. davidsonii</name>
    <dbReference type="NCBI Taxonomy" id="34287"/>
    <lineage>
        <taxon>Eukaryota</taxon>
        <taxon>Viridiplantae</taxon>
        <taxon>Streptophyta</taxon>
        <taxon>Embryophyta</taxon>
        <taxon>Tracheophyta</taxon>
        <taxon>Spermatophyta</taxon>
        <taxon>Magnoliopsida</taxon>
        <taxon>eudicotyledons</taxon>
        <taxon>Gunneridae</taxon>
        <taxon>Pentapetalae</taxon>
        <taxon>rosids</taxon>
        <taxon>malvids</taxon>
        <taxon>Malvales</taxon>
        <taxon>Malvaceae</taxon>
        <taxon>Malvoideae</taxon>
        <taxon>Gossypium</taxon>
    </lineage>
</organism>